<accession>A0A175S1M9</accession>
<gene>
    <name evidence="3" type="ORF">NS184_01555</name>
</gene>
<dbReference type="Gene3D" id="1.10.260.40">
    <property type="entry name" value="lambda repressor-like DNA-binding domains"/>
    <property type="match status" value="1"/>
</dbReference>
<dbReference type="AlphaFoldDB" id="A0A175S1M9"/>
<name>A0A175S1M9_9MICO</name>
<dbReference type="OrthoDB" id="3626437at2"/>
<reference evidence="3 4" key="1">
    <citation type="journal article" date="2016" name="Front. Microbiol.">
        <title>Genomic Resource of Rice Seed Associated Bacteria.</title>
        <authorList>
            <person name="Midha S."/>
            <person name="Bansal K."/>
            <person name="Sharma S."/>
            <person name="Kumar N."/>
            <person name="Patil P.P."/>
            <person name="Chaudhry V."/>
            <person name="Patil P.B."/>
        </authorList>
    </citation>
    <scope>NUCLEOTIDE SEQUENCE [LARGE SCALE GENOMIC DNA]</scope>
    <source>
        <strain evidence="3 4">NS184</strain>
    </source>
</reference>
<evidence type="ECO:0000313" key="3">
    <source>
        <dbReference type="EMBL" id="KTR10369.1"/>
    </source>
</evidence>
<dbReference type="Proteomes" id="UP000078252">
    <property type="component" value="Unassembled WGS sequence"/>
</dbReference>
<dbReference type="PATRIC" id="fig|33881.3.peg.3355"/>
<feature type="compositionally biased region" description="Basic residues" evidence="1">
    <location>
        <begin position="100"/>
        <end position="110"/>
    </location>
</feature>
<dbReference type="InterPro" id="IPR010982">
    <property type="entry name" value="Lambda_DNA-bd_dom_sf"/>
</dbReference>
<dbReference type="Pfam" id="PF13443">
    <property type="entry name" value="HTH_26"/>
    <property type="match status" value="1"/>
</dbReference>
<comment type="caution">
    <text evidence="3">The sequence shown here is derived from an EMBL/GenBank/DDBJ whole genome shotgun (WGS) entry which is preliminary data.</text>
</comment>
<dbReference type="STRING" id="33881.NS184_01555"/>
<sequence>MRRDTDYTWHLAELMARNGMHNSTDLAPHLVERGINLSAAQIWRLVKQRPERISLPVLAAICDVFKCTPADLITVTAVDAALTRAVNAAPRYDAPDSKARPRRARVTRDD</sequence>
<dbReference type="EMBL" id="LDQC01000009">
    <property type="protein sequence ID" value="KTR10369.1"/>
    <property type="molecule type" value="Genomic_DNA"/>
</dbReference>
<dbReference type="RefSeq" id="WP_058724390.1">
    <property type="nucleotide sequence ID" value="NZ_LDQC01000009.1"/>
</dbReference>
<proteinExistence type="predicted"/>
<feature type="domain" description="HTH cro/C1-type" evidence="2">
    <location>
        <begin position="10"/>
        <end position="75"/>
    </location>
</feature>
<evidence type="ECO:0000313" key="4">
    <source>
        <dbReference type="Proteomes" id="UP000078252"/>
    </source>
</evidence>
<feature type="region of interest" description="Disordered" evidence="1">
    <location>
        <begin position="90"/>
        <end position="110"/>
    </location>
</feature>
<evidence type="ECO:0000259" key="2">
    <source>
        <dbReference type="Pfam" id="PF13443"/>
    </source>
</evidence>
<organism evidence="3 4">
    <name type="scientific">Curtobacterium luteum</name>
    <dbReference type="NCBI Taxonomy" id="33881"/>
    <lineage>
        <taxon>Bacteria</taxon>
        <taxon>Bacillati</taxon>
        <taxon>Actinomycetota</taxon>
        <taxon>Actinomycetes</taxon>
        <taxon>Micrococcales</taxon>
        <taxon>Microbacteriaceae</taxon>
        <taxon>Curtobacterium</taxon>
    </lineage>
</organism>
<protein>
    <submittedName>
        <fullName evidence="3">Cro/Cl family transcriptional regulator</fullName>
    </submittedName>
</protein>
<evidence type="ECO:0000256" key="1">
    <source>
        <dbReference type="SAM" id="MobiDB-lite"/>
    </source>
</evidence>
<dbReference type="GO" id="GO:0003677">
    <property type="term" value="F:DNA binding"/>
    <property type="evidence" value="ECO:0007669"/>
    <property type="project" value="InterPro"/>
</dbReference>
<dbReference type="InterPro" id="IPR001387">
    <property type="entry name" value="Cro/C1-type_HTH"/>
</dbReference>